<accession>A1AQI8</accession>
<dbReference type="HOGENOM" id="CLU_082643_0_0_7"/>
<evidence type="ECO:0000256" key="1">
    <source>
        <dbReference type="SAM" id="SignalP"/>
    </source>
</evidence>
<dbReference type="AlphaFoldDB" id="A1AQI8"/>
<evidence type="ECO:0000313" key="2">
    <source>
        <dbReference type="EMBL" id="ABK99608.1"/>
    </source>
</evidence>
<dbReference type="Pfam" id="PF13557">
    <property type="entry name" value="Phenol_MetA_deg"/>
    <property type="match status" value="1"/>
</dbReference>
<proteinExistence type="predicted"/>
<feature type="signal peptide" evidence="1">
    <location>
        <begin position="1"/>
        <end position="22"/>
    </location>
</feature>
<dbReference type="EMBL" id="CP000482">
    <property type="protein sequence ID" value="ABK99608.1"/>
    <property type="molecule type" value="Genomic_DNA"/>
</dbReference>
<dbReference type="OrthoDB" id="191143at2"/>
<gene>
    <name evidence="2" type="ordered locus">Ppro_2000</name>
</gene>
<dbReference type="KEGG" id="ppd:Ppro_2000"/>
<feature type="chain" id="PRO_5002632318" description="Transporter" evidence="1">
    <location>
        <begin position="23"/>
        <end position="291"/>
    </location>
</feature>
<evidence type="ECO:0000313" key="3">
    <source>
        <dbReference type="Proteomes" id="UP000006732"/>
    </source>
</evidence>
<protein>
    <recommendedName>
        <fullName evidence="4">Transporter</fullName>
    </recommendedName>
</protein>
<dbReference type="STRING" id="338966.Ppro_2000"/>
<dbReference type="RefSeq" id="WP_011735874.1">
    <property type="nucleotide sequence ID" value="NC_008609.1"/>
</dbReference>
<dbReference type="eggNOG" id="COG4313">
    <property type="taxonomic scope" value="Bacteria"/>
</dbReference>
<dbReference type="InterPro" id="IPR025737">
    <property type="entry name" value="FApF"/>
</dbReference>
<keyword evidence="3" id="KW-1185">Reference proteome</keyword>
<dbReference type="Proteomes" id="UP000006732">
    <property type="component" value="Chromosome"/>
</dbReference>
<name>A1AQI8_PELPD</name>
<organism evidence="2 3">
    <name type="scientific">Pelobacter propionicus (strain DSM 2379 / NBRC 103807 / OttBd1)</name>
    <dbReference type="NCBI Taxonomy" id="338966"/>
    <lineage>
        <taxon>Bacteria</taxon>
        <taxon>Pseudomonadati</taxon>
        <taxon>Thermodesulfobacteriota</taxon>
        <taxon>Desulfuromonadia</taxon>
        <taxon>Desulfuromonadales</taxon>
        <taxon>Desulfuromonadaceae</taxon>
        <taxon>Pelobacter</taxon>
    </lineage>
</organism>
<reference evidence="2 3" key="1">
    <citation type="submission" date="2006-10" db="EMBL/GenBank/DDBJ databases">
        <title>Complete sequence of chromosome of Pelobacter propionicus DSM 2379.</title>
        <authorList>
            <consortium name="US DOE Joint Genome Institute"/>
            <person name="Copeland A."/>
            <person name="Lucas S."/>
            <person name="Lapidus A."/>
            <person name="Barry K."/>
            <person name="Detter J.C."/>
            <person name="Glavina del Rio T."/>
            <person name="Hammon N."/>
            <person name="Israni S."/>
            <person name="Dalin E."/>
            <person name="Tice H."/>
            <person name="Pitluck S."/>
            <person name="Saunders E."/>
            <person name="Brettin T."/>
            <person name="Bruce D."/>
            <person name="Han C."/>
            <person name="Tapia R."/>
            <person name="Schmutz J."/>
            <person name="Larimer F."/>
            <person name="Land M."/>
            <person name="Hauser L."/>
            <person name="Kyrpides N."/>
            <person name="Kim E."/>
            <person name="Lovley D."/>
            <person name="Richardson P."/>
        </authorList>
    </citation>
    <scope>NUCLEOTIDE SEQUENCE [LARGE SCALE GENOMIC DNA]</scope>
    <source>
        <strain evidence="3">DSM 2379 / NBRC 103807 / OttBd1</strain>
    </source>
</reference>
<keyword evidence="1" id="KW-0732">Signal</keyword>
<evidence type="ECO:0008006" key="4">
    <source>
        <dbReference type="Google" id="ProtNLM"/>
    </source>
</evidence>
<sequence>MKKMFVSALLCALLVVPQIALAVNSRDYIPLPPDTFLFCTYFKHISATSYYANGKKVSNDFNLTENLGILRPVYYMDIGKALYGDGGFRIDPQALIPFGEANLDGAAVGNADISTTGFADPTVFATFWFVNDPKNKLWAGFSPYITMPLGDYDRHKALNLGNNRWAIKPELGVVKGFGERTYLDMIVNGEFYTENEKINLKQDPVFGAEVHLSYDITKQWYASVDYFYSYGGETKQNGEWQNNKVNSHGLGLSLFWMIGSNNQLMVEYRDDFSVRNGPGTNTFGARWAYFF</sequence>